<evidence type="ECO:0000256" key="3">
    <source>
        <dbReference type="SAM" id="MobiDB-lite"/>
    </source>
</evidence>
<feature type="compositionally biased region" description="Low complexity" evidence="3">
    <location>
        <begin position="106"/>
        <end position="120"/>
    </location>
</feature>
<dbReference type="GO" id="GO:0005634">
    <property type="term" value="C:nucleus"/>
    <property type="evidence" value="ECO:0007669"/>
    <property type="project" value="UniProtKB-SubCell"/>
</dbReference>
<dbReference type="CDD" id="cd00067">
    <property type="entry name" value="GAL4"/>
    <property type="match status" value="1"/>
</dbReference>
<gene>
    <name evidence="5" type="ORF">G210_3002</name>
</gene>
<dbReference type="GO" id="GO:0008270">
    <property type="term" value="F:zinc ion binding"/>
    <property type="evidence" value="ECO:0007669"/>
    <property type="project" value="InterPro"/>
</dbReference>
<dbReference type="Gene3D" id="4.10.240.10">
    <property type="entry name" value="Zn(2)-C6 fungal-type DNA-binding domain"/>
    <property type="match status" value="1"/>
</dbReference>
<dbReference type="Pfam" id="PF11951">
    <property type="entry name" value="Fungal_trans_2"/>
    <property type="match status" value="1"/>
</dbReference>
<dbReference type="GO" id="GO:0000981">
    <property type="term" value="F:DNA-binding transcription factor activity, RNA polymerase II-specific"/>
    <property type="evidence" value="ECO:0007669"/>
    <property type="project" value="InterPro"/>
</dbReference>
<proteinExistence type="predicted"/>
<dbReference type="InterPro" id="IPR036864">
    <property type="entry name" value="Zn2-C6_fun-type_DNA-bd_sf"/>
</dbReference>
<evidence type="ECO:0000313" key="6">
    <source>
        <dbReference type="Proteomes" id="UP000011777"/>
    </source>
</evidence>
<dbReference type="eggNOG" id="ENOG502SMTS">
    <property type="taxonomic scope" value="Eukaryota"/>
</dbReference>
<dbReference type="GO" id="GO:0000976">
    <property type="term" value="F:transcription cis-regulatory region binding"/>
    <property type="evidence" value="ECO:0007669"/>
    <property type="project" value="TreeGrafter"/>
</dbReference>
<evidence type="ECO:0000259" key="4">
    <source>
        <dbReference type="PROSITE" id="PS50048"/>
    </source>
</evidence>
<keyword evidence="2" id="KW-0539">Nucleus</keyword>
<evidence type="ECO:0000256" key="2">
    <source>
        <dbReference type="ARBA" id="ARBA00023242"/>
    </source>
</evidence>
<dbReference type="PANTHER" id="PTHR37534:SF7">
    <property type="entry name" value="TRANSCRIPTIONAL ACTIVATOR PROTEIN UGA3"/>
    <property type="match status" value="1"/>
</dbReference>
<evidence type="ECO:0000256" key="1">
    <source>
        <dbReference type="ARBA" id="ARBA00004123"/>
    </source>
</evidence>
<comment type="subcellular location">
    <subcellularLocation>
        <location evidence="1">Nucleus</location>
    </subcellularLocation>
</comment>
<comment type="caution">
    <text evidence="5">The sequence shown here is derived from an EMBL/GenBank/DDBJ whole genome shotgun (WGS) entry which is preliminary data.</text>
</comment>
<reference evidence="5 6" key="1">
    <citation type="submission" date="2013-02" db="EMBL/GenBank/DDBJ databases">
        <title>Genome sequence of Candida maltosa Xu316, a potential industrial strain for xylitol and ethanol production.</title>
        <authorList>
            <person name="Yu J."/>
            <person name="Wang Q."/>
            <person name="Geng X."/>
            <person name="Bao W."/>
            <person name="He P."/>
            <person name="Cai J."/>
        </authorList>
    </citation>
    <scope>NUCLEOTIDE SEQUENCE [LARGE SCALE GENOMIC DNA]</scope>
    <source>
        <strain evidence="6">Xu316</strain>
    </source>
</reference>
<dbReference type="PROSITE" id="PS00463">
    <property type="entry name" value="ZN2_CY6_FUNGAL_1"/>
    <property type="match status" value="1"/>
</dbReference>
<evidence type="ECO:0000313" key="5">
    <source>
        <dbReference type="EMBL" id="EMG46742.1"/>
    </source>
</evidence>
<feature type="domain" description="Zn(2)-C6 fungal-type" evidence="4">
    <location>
        <begin position="45"/>
        <end position="75"/>
    </location>
</feature>
<organism evidence="5 6">
    <name type="scientific">Candida maltosa (strain Xu316)</name>
    <name type="common">Yeast</name>
    <dbReference type="NCBI Taxonomy" id="1245528"/>
    <lineage>
        <taxon>Eukaryota</taxon>
        <taxon>Fungi</taxon>
        <taxon>Dikarya</taxon>
        <taxon>Ascomycota</taxon>
        <taxon>Saccharomycotina</taxon>
        <taxon>Pichiomycetes</taxon>
        <taxon>Debaryomycetaceae</taxon>
        <taxon>Candida/Lodderomyces clade</taxon>
        <taxon>Candida</taxon>
    </lineage>
</organism>
<name>M3HHG3_CANMX</name>
<dbReference type="PANTHER" id="PTHR37534">
    <property type="entry name" value="TRANSCRIPTIONAL ACTIVATOR PROTEIN UGA3"/>
    <property type="match status" value="1"/>
</dbReference>
<dbReference type="InterPro" id="IPR021858">
    <property type="entry name" value="Fun_TF"/>
</dbReference>
<dbReference type="STRING" id="1245528.M3HHG3"/>
<dbReference type="Proteomes" id="UP000011777">
    <property type="component" value="Unassembled WGS sequence"/>
</dbReference>
<dbReference type="SUPFAM" id="SSF57701">
    <property type="entry name" value="Zn2/Cys6 DNA-binding domain"/>
    <property type="match status" value="1"/>
</dbReference>
<dbReference type="SMART" id="SM00066">
    <property type="entry name" value="GAL4"/>
    <property type="match status" value="1"/>
</dbReference>
<dbReference type="Pfam" id="PF00172">
    <property type="entry name" value="Zn_clus"/>
    <property type="match status" value="1"/>
</dbReference>
<feature type="region of interest" description="Disordered" evidence="3">
    <location>
        <begin position="86"/>
        <end position="120"/>
    </location>
</feature>
<sequence length="577" mass="66542">MFYVLDLASNETIQAGNVSTQPDNKEDPKEKFKIFLGPSRRSRNGCLQCRKRKKKCSEEHPVCSSCKHRNVECVWRSESKFKISKETHSLTKDHHRKSKSKDDDSTALSMSESSGSSLDSTNDLFEEQITVFNNDNLKLSTDSLFSNTQMIRSPNTPNFDFQDLNLLNFNLPSPINSHIFQPFKFLDNQALYFLDGFLSNVGAKFSIGQESSNYILKTFYQLSEEQESIAYALTAWGGIFIEGGFTENVNHYLNKAISEIAKNHVDMDNLSKKDIYVLLNYYMISIGLYVCGGDASLWNLSFNKSIELINKYGGLSNIVKMFDYSNEIKWLVSDVQYHDVLSSQTFHKGTCLPMEEYNSVFKEAKILELGNYGLDPFQGCIQPIYLMLGEIISKSAEFRSKQVENADINTRLEVYNEMNEVYEKLKDDINNCVPNMEQMRHIAHDKYELELHLTLFEVYSIICQISLNFLFKKLPPDSLDMQRLLLNCLNSLDILVDTKMKSALSFSLLICGITCCSESDRSMMKERFKTVSEDYKAMNLRLIRDIVEEVWKRNNNGKLYIDWILICEENNWDMSFC</sequence>
<dbReference type="OMA" id="FQGCIQP"/>
<dbReference type="GO" id="GO:0045944">
    <property type="term" value="P:positive regulation of transcription by RNA polymerase II"/>
    <property type="evidence" value="ECO:0007669"/>
    <property type="project" value="TreeGrafter"/>
</dbReference>
<dbReference type="OrthoDB" id="5419315at2759"/>
<protein>
    <recommendedName>
        <fullName evidence="4">Zn(2)-C6 fungal-type domain-containing protein</fullName>
    </recommendedName>
</protein>
<accession>M3HHG3</accession>
<keyword evidence="6" id="KW-1185">Reference proteome</keyword>
<dbReference type="EMBL" id="AOGT01001887">
    <property type="protein sequence ID" value="EMG46742.1"/>
    <property type="molecule type" value="Genomic_DNA"/>
</dbReference>
<dbReference type="PROSITE" id="PS50048">
    <property type="entry name" value="ZN2_CY6_FUNGAL_2"/>
    <property type="match status" value="1"/>
</dbReference>
<dbReference type="InterPro" id="IPR001138">
    <property type="entry name" value="Zn2Cys6_DnaBD"/>
</dbReference>
<dbReference type="AlphaFoldDB" id="M3HHG3"/>
<dbReference type="HOGENOM" id="CLU_015493_1_2_1"/>